<reference evidence="2 3" key="1">
    <citation type="journal article" date="2019" name="Nat. Ecol. Evol.">
        <title>Megaphylogeny resolves global patterns of mushroom evolution.</title>
        <authorList>
            <person name="Varga T."/>
            <person name="Krizsan K."/>
            <person name="Foldi C."/>
            <person name="Dima B."/>
            <person name="Sanchez-Garcia M."/>
            <person name="Sanchez-Ramirez S."/>
            <person name="Szollosi G.J."/>
            <person name="Szarkandi J.G."/>
            <person name="Papp V."/>
            <person name="Albert L."/>
            <person name="Andreopoulos W."/>
            <person name="Angelini C."/>
            <person name="Antonin V."/>
            <person name="Barry K.W."/>
            <person name="Bougher N.L."/>
            <person name="Buchanan P."/>
            <person name="Buyck B."/>
            <person name="Bense V."/>
            <person name="Catcheside P."/>
            <person name="Chovatia M."/>
            <person name="Cooper J."/>
            <person name="Damon W."/>
            <person name="Desjardin D."/>
            <person name="Finy P."/>
            <person name="Geml J."/>
            <person name="Haridas S."/>
            <person name="Hughes K."/>
            <person name="Justo A."/>
            <person name="Karasinski D."/>
            <person name="Kautmanova I."/>
            <person name="Kiss B."/>
            <person name="Kocsube S."/>
            <person name="Kotiranta H."/>
            <person name="LaButti K.M."/>
            <person name="Lechner B.E."/>
            <person name="Liimatainen K."/>
            <person name="Lipzen A."/>
            <person name="Lukacs Z."/>
            <person name="Mihaltcheva S."/>
            <person name="Morgado L.N."/>
            <person name="Niskanen T."/>
            <person name="Noordeloos M.E."/>
            <person name="Ohm R.A."/>
            <person name="Ortiz-Santana B."/>
            <person name="Ovrebo C."/>
            <person name="Racz N."/>
            <person name="Riley R."/>
            <person name="Savchenko A."/>
            <person name="Shiryaev A."/>
            <person name="Soop K."/>
            <person name="Spirin V."/>
            <person name="Szebenyi C."/>
            <person name="Tomsovsky M."/>
            <person name="Tulloss R.E."/>
            <person name="Uehling J."/>
            <person name="Grigoriev I.V."/>
            <person name="Vagvolgyi C."/>
            <person name="Papp T."/>
            <person name="Martin F.M."/>
            <person name="Miettinen O."/>
            <person name="Hibbett D.S."/>
            <person name="Nagy L.G."/>
        </authorList>
    </citation>
    <scope>NUCLEOTIDE SEQUENCE [LARGE SCALE GENOMIC DNA]</scope>
    <source>
        <strain evidence="2 3">FP101781</strain>
    </source>
</reference>
<feature type="transmembrane region" description="Helical" evidence="1">
    <location>
        <begin position="406"/>
        <end position="424"/>
    </location>
</feature>
<evidence type="ECO:0000313" key="3">
    <source>
        <dbReference type="Proteomes" id="UP000298030"/>
    </source>
</evidence>
<dbReference type="EMBL" id="QPFP01000077">
    <property type="protein sequence ID" value="TEB23512.1"/>
    <property type="molecule type" value="Genomic_DNA"/>
</dbReference>
<keyword evidence="1" id="KW-1133">Transmembrane helix</keyword>
<dbReference type="AlphaFoldDB" id="A0A4Y7SP11"/>
<protein>
    <recommendedName>
        <fullName evidence="4">Cora-domain-containing protein</fullName>
    </recommendedName>
</protein>
<proteinExistence type="predicted"/>
<sequence length="487" mass="54709">MSTRRVSRAQTRPTAQPVFQQSTDVSVNWRITVPELEAFSTLYIDSGAGRNFDRAAGQLWAKTEHAPDTLHYLAIPRGRPDELVIREKERLTPQKLKELVDGNKGSAVEVKLTPLAQQSWIEEVQKKSQQAPGREHDVLPAIKYMAQTLGVSPLFLDCIFIPRSALPFCKLSDWPAYERDHRFSAKTTELDGQHLSSTYVVHTIRHQTTSSAHKFFTRVNTTRSHRATRYSLLSFMAIDVLFSDMATAHSDLNTCYVTLKTALDSIDENTGTDADGIQERTKKYYRTLKDSYKVLSVLNTRSDDQVQTIKMLRALVQAYCLLDWDEHLLGEREQRMRALHCALDGMEMETNVLAGDLRARNQFFGTLMSLHLGALMQIDSSTSLSIARSSEKIAGETKKDGRSMKIIAIVTMFFLPASLVAGILDTPFFTTGDEVPGRLKVSPSFWILWVVSVPLTILVFAAWLSMPRIGKVLERASGPTPGDKQKV</sequence>
<name>A0A4Y7SP11_COPMI</name>
<evidence type="ECO:0000256" key="1">
    <source>
        <dbReference type="SAM" id="Phobius"/>
    </source>
</evidence>
<dbReference type="Gene3D" id="1.20.58.340">
    <property type="entry name" value="Magnesium transport protein CorA, transmembrane region"/>
    <property type="match status" value="1"/>
</dbReference>
<dbReference type="OrthoDB" id="2830640at2759"/>
<keyword evidence="3" id="KW-1185">Reference proteome</keyword>
<dbReference type="STRING" id="71717.A0A4Y7SP11"/>
<evidence type="ECO:0008006" key="4">
    <source>
        <dbReference type="Google" id="ProtNLM"/>
    </source>
</evidence>
<organism evidence="2 3">
    <name type="scientific">Coprinellus micaceus</name>
    <name type="common">Glistening ink-cap mushroom</name>
    <name type="synonym">Coprinus micaceus</name>
    <dbReference type="NCBI Taxonomy" id="71717"/>
    <lineage>
        <taxon>Eukaryota</taxon>
        <taxon>Fungi</taxon>
        <taxon>Dikarya</taxon>
        <taxon>Basidiomycota</taxon>
        <taxon>Agaricomycotina</taxon>
        <taxon>Agaricomycetes</taxon>
        <taxon>Agaricomycetidae</taxon>
        <taxon>Agaricales</taxon>
        <taxon>Agaricineae</taxon>
        <taxon>Psathyrellaceae</taxon>
        <taxon>Coprinellus</taxon>
    </lineage>
</organism>
<dbReference type="Proteomes" id="UP000298030">
    <property type="component" value="Unassembled WGS sequence"/>
</dbReference>
<keyword evidence="1" id="KW-0812">Transmembrane</keyword>
<feature type="transmembrane region" description="Helical" evidence="1">
    <location>
        <begin position="444"/>
        <end position="465"/>
    </location>
</feature>
<comment type="caution">
    <text evidence="2">The sequence shown here is derived from an EMBL/GenBank/DDBJ whole genome shotgun (WGS) entry which is preliminary data.</text>
</comment>
<keyword evidence="1" id="KW-0472">Membrane</keyword>
<gene>
    <name evidence="2" type="ORF">FA13DRAFT_1715321</name>
</gene>
<evidence type="ECO:0000313" key="2">
    <source>
        <dbReference type="EMBL" id="TEB23512.1"/>
    </source>
</evidence>
<accession>A0A4Y7SP11</accession>